<proteinExistence type="inferred from homology"/>
<keyword evidence="4" id="KW-1185">Reference proteome</keyword>
<dbReference type="InterPro" id="IPR035093">
    <property type="entry name" value="RelE/ParE_toxin_dom_sf"/>
</dbReference>
<comment type="caution">
    <text evidence="3">The sequence shown here is derived from an EMBL/GenBank/DDBJ whole genome shotgun (WGS) entry which is preliminary data.</text>
</comment>
<keyword evidence="3" id="KW-0378">Hydrolase</keyword>
<dbReference type="EC" id="3.1.-.-" evidence="3"/>
<dbReference type="Pfam" id="PF05016">
    <property type="entry name" value="ParE_toxin"/>
    <property type="match status" value="1"/>
</dbReference>
<dbReference type="PANTHER" id="PTHR35601">
    <property type="entry name" value="TOXIN RELE"/>
    <property type="match status" value="1"/>
</dbReference>
<dbReference type="PANTHER" id="PTHR35601:SF1">
    <property type="entry name" value="TOXIN RELE"/>
    <property type="match status" value="1"/>
</dbReference>
<dbReference type="OrthoDB" id="9805098at2"/>
<accession>A0A1U7M5B8</accession>
<evidence type="ECO:0000256" key="2">
    <source>
        <dbReference type="ARBA" id="ARBA00022649"/>
    </source>
</evidence>
<evidence type="ECO:0000256" key="1">
    <source>
        <dbReference type="ARBA" id="ARBA00006226"/>
    </source>
</evidence>
<dbReference type="GO" id="GO:0016787">
    <property type="term" value="F:hydrolase activity"/>
    <property type="evidence" value="ECO:0007669"/>
    <property type="project" value="UniProtKB-KW"/>
</dbReference>
<dbReference type="SUPFAM" id="SSF143011">
    <property type="entry name" value="RelE-like"/>
    <property type="match status" value="1"/>
</dbReference>
<dbReference type="AlphaFoldDB" id="A0A1U7M5B8"/>
<sequence>MSYKVIYSKAALKKLKKIDNHNKLYILSWIDKNLEGCSDPYEKGKSLKGQFVGSIRYRVGDYRIITDIQEDKLIILVVNIEHRSKVYK</sequence>
<keyword evidence="2" id="KW-1277">Toxin-antitoxin system</keyword>
<dbReference type="RefSeq" id="WP_075726803.1">
    <property type="nucleotide sequence ID" value="NZ_LTDM01000026.1"/>
</dbReference>
<gene>
    <name evidence="3" type="primary">relG_1</name>
    <name evidence="3" type="ORF">TICRE_15560</name>
</gene>
<name>A0A1U7M5B8_TISCR</name>
<protein>
    <submittedName>
        <fullName evidence="3">Toxin RelG</fullName>
        <ecNumber evidence="3">3.1.-.-</ecNumber>
    </submittedName>
</protein>
<organism evidence="3 4">
    <name type="scientific">Tissierella creatinophila DSM 6911</name>
    <dbReference type="NCBI Taxonomy" id="1123403"/>
    <lineage>
        <taxon>Bacteria</taxon>
        <taxon>Bacillati</taxon>
        <taxon>Bacillota</taxon>
        <taxon>Tissierellia</taxon>
        <taxon>Tissierellales</taxon>
        <taxon>Tissierellaceae</taxon>
        <taxon>Tissierella</taxon>
    </lineage>
</organism>
<comment type="similarity">
    <text evidence="1">Belongs to the RelE toxin family.</text>
</comment>
<dbReference type="Proteomes" id="UP000186112">
    <property type="component" value="Unassembled WGS sequence"/>
</dbReference>
<dbReference type="EMBL" id="LTDM01000026">
    <property type="protein sequence ID" value="OLS02475.1"/>
    <property type="molecule type" value="Genomic_DNA"/>
</dbReference>
<evidence type="ECO:0000313" key="3">
    <source>
        <dbReference type="EMBL" id="OLS02475.1"/>
    </source>
</evidence>
<reference evidence="3 4" key="1">
    <citation type="submission" date="2016-02" db="EMBL/GenBank/DDBJ databases">
        <title>Genome sequence of Tissierella creatinophila DSM 6911.</title>
        <authorList>
            <person name="Poehlein A."/>
            <person name="Daniel R."/>
        </authorList>
    </citation>
    <scope>NUCLEOTIDE SEQUENCE [LARGE SCALE GENOMIC DNA]</scope>
    <source>
        <strain evidence="3 4">DSM 6911</strain>
    </source>
</reference>
<evidence type="ECO:0000313" key="4">
    <source>
        <dbReference type="Proteomes" id="UP000186112"/>
    </source>
</evidence>
<dbReference type="InterPro" id="IPR007712">
    <property type="entry name" value="RelE/ParE_toxin"/>
</dbReference>
<dbReference type="Gene3D" id="3.30.2310.20">
    <property type="entry name" value="RelE-like"/>
    <property type="match status" value="1"/>
</dbReference>